<protein>
    <submittedName>
        <fullName evidence="2">Uncharacterized protein</fullName>
    </submittedName>
</protein>
<dbReference type="AlphaFoldDB" id="A0A820B5X9"/>
<dbReference type="Proteomes" id="UP000663874">
    <property type="component" value="Unassembled WGS sequence"/>
</dbReference>
<sequence>NTHRNRNEEERHVNAGKFGLKYRSIQQDGY</sequence>
<dbReference type="EMBL" id="CAJOBE010016010">
    <property type="protein sequence ID" value="CAF4196073.1"/>
    <property type="molecule type" value="Genomic_DNA"/>
</dbReference>
<evidence type="ECO:0000313" key="2">
    <source>
        <dbReference type="EMBL" id="CAF4196073.1"/>
    </source>
</evidence>
<feature type="region of interest" description="Disordered" evidence="1">
    <location>
        <begin position="1"/>
        <end position="30"/>
    </location>
</feature>
<name>A0A820B5X9_9BILA</name>
<reference evidence="2" key="1">
    <citation type="submission" date="2021-02" db="EMBL/GenBank/DDBJ databases">
        <authorList>
            <person name="Nowell W R."/>
        </authorList>
    </citation>
    <scope>NUCLEOTIDE SEQUENCE</scope>
</reference>
<evidence type="ECO:0000313" key="3">
    <source>
        <dbReference type="Proteomes" id="UP000663874"/>
    </source>
</evidence>
<feature type="non-terminal residue" evidence="2">
    <location>
        <position position="1"/>
    </location>
</feature>
<gene>
    <name evidence="2" type="ORF">FNK824_LOCUS36012</name>
</gene>
<comment type="caution">
    <text evidence="2">The sequence shown here is derived from an EMBL/GenBank/DDBJ whole genome shotgun (WGS) entry which is preliminary data.</text>
</comment>
<accession>A0A820B5X9</accession>
<evidence type="ECO:0000256" key="1">
    <source>
        <dbReference type="SAM" id="MobiDB-lite"/>
    </source>
</evidence>
<organism evidence="2 3">
    <name type="scientific">Rotaria sordida</name>
    <dbReference type="NCBI Taxonomy" id="392033"/>
    <lineage>
        <taxon>Eukaryota</taxon>
        <taxon>Metazoa</taxon>
        <taxon>Spiralia</taxon>
        <taxon>Gnathifera</taxon>
        <taxon>Rotifera</taxon>
        <taxon>Eurotatoria</taxon>
        <taxon>Bdelloidea</taxon>
        <taxon>Philodinida</taxon>
        <taxon>Philodinidae</taxon>
        <taxon>Rotaria</taxon>
    </lineage>
</organism>
<feature type="compositionally biased region" description="Basic and acidic residues" evidence="1">
    <location>
        <begin position="1"/>
        <end position="13"/>
    </location>
</feature>
<proteinExistence type="predicted"/>